<dbReference type="AlphaFoldDB" id="Q4DKQ2"/>
<dbReference type="eggNOG" id="KOG1748">
    <property type="taxonomic scope" value="Eukaryota"/>
</dbReference>
<dbReference type="InterPro" id="IPR009081">
    <property type="entry name" value="PP-bd_ACP"/>
</dbReference>
<dbReference type="HAMAP" id="MF_01217">
    <property type="entry name" value="Acyl_carrier"/>
    <property type="match status" value="1"/>
</dbReference>
<dbReference type="NCBIfam" id="NF002148">
    <property type="entry name" value="PRK00982.1-2"/>
    <property type="match status" value="1"/>
</dbReference>
<accession>Q4DKQ2</accession>
<organism evidence="15 16">
    <name type="scientific">Trypanosoma cruzi (strain CL Brener)</name>
    <dbReference type="NCBI Taxonomy" id="353153"/>
    <lineage>
        <taxon>Eukaryota</taxon>
        <taxon>Discoba</taxon>
        <taxon>Euglenozoa</taxon>
        <taxon>Kinetoplastea</taxon>
        <taxon>Metakinetoplastina</taxon>
        <taxon>Trypanosomatida</taxon>
        <taxon>Trypanosomatidae</taxon>
        <taxon>Trypanosoma</taxon>
        <taxon>Schizotrypanum</taxon>
    </lineage>
</organism>
<evidence type="ECO:0000259" key="14">
    <source>
        <dbReference type="PROSITE" id="PS50075"/>
    </source>
</evidence>
<evidence type="ECO:0000256" key="1">
    <source>
        <dbReference type="ARBA" id="ARBA00004173"/>
    </source>
</evidence>
<dbReference type="GO" id="GO:0005739">
    <property type="term" value="C:mitochondrion"/>
    <property type="evidence" value="ECO:0007669"/>
    <property type="project" value="UniProtKB-SubCell"/>
</dbReference>
<dbReference type="PaxDb" id="353153-Q4DKQ2"/>
<evidence type="ECO:0000256" key="11">
    <source>
        <dbReference type="ARBA" id="ARBA00023128"/>
    </source>
</evidence>
<protein>
    <recommendedName>
        <fullName evidence="13">Acyl carrier protein</fullName>
    </recommendedName>
</protein>
<keyword evidence="3" id="KW-0813">Transport</keyword>
<evidence type="ECO:0000313" key="16">
    <source>
        <dbReference type="Proteomes" id="UP000002296"/>
    </source>
</evidence>
<dbReference type="GO" id="GO:0000036">
    <property type="term" value="F:acyl carrier activity"/>
    <property type="evidence" value="ECO:0007669"/>
    <property type="project" value="TreeGrafter"/>
</dbReference>
<evidence type="ECO:0000256" key="7">
    <source>
        <dbReference type="ARBA" id="ARBA00022832"/>
    </source>
</evidence>
<keyword evidence="4 13" id="KW-0596">Phosphopantetheine</keyword>
<dbReference type="NCBIfam" id="TIGR00517">
    <property type="entry name" value="acyl_carrier"/>
    <property type="match status" value="1"/>
</dbReference>
<evidence type="ECO:0000256" key="4">
    <source>
        <dbReference type="ARBA" id="ARBA00022450"/>
    </source>
</evidence>
<reference evidence="15 16" key="1">
    <citation type="journal article" date="2005" name="Science">
        <title>The genome sequence of Trypanosoma cruzi, etiologic agent of Chagas disease.</title>
        <authorList>
            <person name="El-Sayed N.M."/>
            <person name="Myler P.J."/>
            <person name="Bartholomeu D.C."/>
            <person name="Nilsson D."/>
            <person name="Aggarwal G."/>
            <person name="Tran A.N."/>
            <person name="Ghedin E."/>
            <person name="Worthey E.A."/>
            <person name="Delcher A.L."/>
            <person name="Blandin G."/>
            <person name="Westenberger S.J."/>
            <person name="Caler E."/>
            <person name="Cerqueira G.C."/>
            <person name="Branche C."/>
            <person name="Haas B."/>
            <person name="Anupama A."/>
            <person name="Arner E."/>
            <person name="Aslund L."/>
            <person name="Attipoe P."/>
            <person name="Bontempi E."/>
            <person name="Bringaud F."/>
            <person name="Burton P."/>
            <person name="Cadag E."/>
            <person name="Campbell D.A."/>
            <person name="Carrington M."/>
            <person name="Crabtree J."/>
            <person name="Darban H."/>
            <person name="da Silveira J.F."/>
            <person name="de Jong P."/>
            <person name="Edwards K."/>
            <person name="Englund P.T."/>
            <person name="Fazelina G."/>
            <person name="Feldblyum T."/>
            <person name="Ferella M."/>
            <person name="Frasch A.C."/>
            <person name="Gull K."/>
            <person name="Horn D."/>
            <person name="Hou L."/>
            <person name="Huang Y."/>
            <person name="Kindlund E."/>
            <person name="Klingbeil M."/>
            <person name="Kluge S."/>
            <person name="Koo H."/>
            <person name="Lacerda D."/>
            <person name="Levin M.J."/>
            <person name="Lorenzi H."/>
            <person name="Louie T."/>
            <person name="Machado C.R."/>
            <person name="McCulloch R."/>
            <person name="McKenna A."/>
            <person name="Mizuno Y."/>
            <person name="Mottram J.C."/>
            <person name="Nelson S."/>
            <person name="Ochaya S."/>
            <person name="Osoegawa K."/>
            <person name="Pai G."/>
            <person name="Parsons M."/>
            <person name="Pentony M."/>
            <person name="Pettersson U."/>
            <person name="Pop M."/>
            <person name="Ramirez J.L."/>
            <person name="Rinta J."/>
            <person name="Robertson L."/>
            <person name="Salzberg S.L."/>
            <person name="Sanchez D.O."/>
            <person name="Seyler A."/>
            <person name="Sharma R."/>
            <person name="Shetty J."/>
            <person name="Simpson A.J."/>
            <person name="Sisk E."/>
            <person name="Tammi M.T."/>
            <person name="Tarleton R."/>
            <person name="Teixeira S."/>
            <person name="Van Aken S."/>
            <person name="Vogt C."/>
            <person name="Ward P.N."/>
            <person name="Wickstead B."/>
            <person name="Wortman J."/>
            <person name="White O."/>
            <person name="Fraser C.M."/>
            <person name="Stuart K.D."/>
            <person name="Andersson B."/>
        </authorList>
    </citation>
    <scope>NUCLEOTIDE SEQUENCE [LARGE SCALE GENOMIC DNA]</scope>
    <source>
        <strain evidence="15 16">CL Brener</strain>
    </source>
</reference>
<dbReference type="InterPro" id="IPR036736">
    <property type="entry name" value="ACP-like_sf"/>
</dbReference>
<keyword evidence="10" id="KW-0443">Lipid metabolism</keyword>
<dbReference type="PANTHER" id="PTHR20863">
    <property type="entry name" value="ACYL CARRIER PROTEIN"/>
    <property type="match status" value="1"/>
</dbReference>
<evidence type="ECO:0000256" key="6">
    <source>
        <dbReference type="ARBA" id="ARBA00022553"/>
    </source>
</evidence>
<evidence type="ECO:0000256" key="12">
    <source>
        <dbReference type="ARBA" id="ARBA00023160"/>
    </source>
</evidence>
<evidence type="ECO:0000256" key="10">
    <source>
        <dbReference type="ARBA" id="ARBA00023098"/>
    </source>
</evidence>
<comment type="subcellular location">
    <subcellularLocation>
        <location evidence="1">Mitochondrion</location>
    </subcellularLocation>
</comment>
<comment type="similarity">
    <text evidence="2">Belongs to the acyl carrier protein (ACP) family.</text>
</comment>
<dbReference type="PANTHER" id="PTHR20863:SF28">
    <property type="entry name" value="ACYL CARRIER PROTEIN, MITOCHONDRIAL"/>
    <property type="match status" value="1"/>
</dbReference>
<dbReference type="SMR" id="Q4DKQ2"/>
<dbReference type="Gene3D" id="1.10.1200.10">
    <property type="entry name" value="ACP-like"/>
    <property type="match status" value="1"/>
</dbReference>
<dbReference type="STRING" id="353153.Q4DKQ2"/>
<dbReference type="PROSITE" id="PS50075">
    <property type="entry name" value="CARRIER"/>
    <property type="match status" value="1"/>
</dbReference>
<keyword evidence="11" id="KW-0496">Mitochondrion</keyword>
<sequence length="170" mass="19124">MPFISYSKFFFFLFKGGKREITMQRTQLLRKFICRAGALGIFSAQRQILPASNNYYLSSISIPLAISARFHTEGQGGGDEATRTGQYLLNKDDVLTRVLEVVKNFEKVDASKVTPESHFVNDLGLNSLDVVEVVFAIEQEFILDIPDHDAEKIQSIPDAVEYISQNPMAK</sequence>
<keyword evidence="9" id="KW-0249">Electron transport</keyword>
<gene>
    <name evidence="15" type="ORF">Tc00.1047053511867.140</name>
</gene>
<comment type="caution">
    <text evidence="15">The sequence shown here is derived from an EMBL/GenBank/DDBJ whole genome shotgun (WGS) entry which is preliminary data.</text>
</comment>
<keyword evidence="8" id="KW-0809">Transit peptide</keyword>
<dbReference type="GeneID" id="3546586"/>
<dbReference type="RefSeq" id="XP_814961.1">
    <property type="nucleotide sequence ID" value="XM_809868.1"/>
</dbReference>
<dbReference type="KEGG" id="tcr:511867.140"/>
<dbReference type="FunFam" id="1.10.1200.10:FF:000029">
    <property type="entry name" value="Acyl carrier protein"/>
    <property type="match status" value="1"/>
</dbReference>
<proteinExistence type="inferred from homology"/>
<evidence type="ECO:0000256" key="9">
    <source>
        <dbReference type="ARBA" id="ARBA00022982"/>
    </source>
</evidence>
<comment type="function">
    <text evidence="13">Carrier of the growing fatty acid chain in fatty acid biosynthesis.</text>
</comment>
<dbReference type="InterPro" id="IPR006162">
    <property type="entry name" value="Ppantetheine_attach_site"/>
</dbReference>
<dbReference type="SUPFAM" id="SSF47336">
    <property type="entry name" value="ACP-like"/>
    <property type="match status" value="1"/>
</dbReference>
<dbReference type="PROSITE" id="PS00012">
    <property type="entry name" value="PHOSPHOPANTETHEINE"/>
    <property type="match status" value="1"/>
</dbReference>
<name>Q4DKQ2_TRYCC</name>
<dbReference type="InterPro" id="IPR003231">
    <property type="entry name" value="ACP"/>
</dbReference>
<feature type="domain" description="Carrier" evidence="14">
    <location>
        <begin position="92"/>
        <end position="167"/>
    </location>
</feature>
<dbReference type="EMBL" id="AAHK01000375">
    <property type="protein sequence ID" value="EAN93110.1"/>
    <property type="molecule type" value="Genomic_DNA"/>
</dbReference>
<keyword evidence="6" id="KW-0597">Phosphoprotein</keyword>
<dbReference type="OMA" id="RFHTEGQ"/>
<keyword evidence="12 13" id="KW-0275">Fatty acid biosynthesis</keyword>
<dbReference type="GO" id="GO:0000035">
    <property type="term" value="F:acyl binding"/>
    <property type="evidence" value="ECO:0007669"/>
    <property type="project" value="TreeGrafter"/>
</dbReference>
<evidence type="ECO:0000256" key="8">
    <source>
        <dbReference type="ARBA" id="ARBA00022946"/>
    </source>
</evidence>
<evidence type="ECO:0000256" key="2">
    <source>
        <dbReference type="ARBA" id="ARBA00010930"/>
    </source>
</evidence>
<keyword evidence="7" id="KW-0276">Fatty acid metabolism</keyword>
<evidence type="ECO:0000256" key="3">
    <source>
        <dbReference type="ARBA" id="ARBA00022448"/>
    </source>
</evidence>
<keyword evidence="16" id="KW-1185">Reference proteome</keyword>
<evidence type="ECO:0000313" key="15">
    <source>
        <dbReference type="EMBL" id="EAN93110.1"/>
    </source>
</evidence>
<dbReference type="Proteomes" id="UP000002296">
    <property type="component" value="Unassembled WGS sequence"/>
</dbReference>
<dbReference type="InParanoid" id="Q4DKQ2"/>
<dbReference type="Pfam" id="PF00550">
    <property type="entry name" value="PP-binding"/>
    <property type="match status" value="1"/>
</dbReference>
<keyword evidence="5 13" id="KW-0444">Lipid biosynthesis</keyword>
<evidence type="ECO:0000256" key="13">
    <source>
        <dbReference type="RuleBase" id="RU000722"/>
    </source>
</evidence>
<evidence type="ECO:0000256" key="5">
    <source>
        <dbReference type="ARBA" id="ARBA00022516"/>
    </source>
</evidence>